<dbReference type="Gene3D" id="1.10.1740.10">
    <property type="match status" value="1"/>
</dbReference>
<keyword evidence="5" id="KW-0804">Transcription</keyword>
<evidence type="ECO:0000256" key="1">
    <source>
        <dbReference type="ARBA" id="ARBA00010641"/>
    </source>
</evidence>
<evidence type="ECO:0000313" key="9">
    <source>
        <dbReference type="Proteomes" id="UP000518300"/>
    </source>
</evidence>
<feature type="domain" description="RNA polymerase sigma-70 region 2" evidence="6">
    <location>
        <begin position="35"/>
        <end position="102"/>
    </location>
</feature>
<dbReference type="NCBIfam" id="TIGR02937">
    <property type="entry name" value="sigma70-ECF"/>
    <property type="match status" value="1"/>
</dbReference>
<dbReference type="InterPro" id="IPR039425">
    <property type="entry name" value="RNA_pol_sigma-70-like"/>
</dbReference>
<comment type="similarity">
    <text evidence="1">Belongs to the sigma-70 factor family. ECF subfamily.</text>
</comment>
<dbReference type="PANTHER" id="PTHR43133">
    <property type="entry name" value="RNA POLYMERASE ECF-TYPE SIGMA FACTO"/>
    <property type="match status" value="1"/>
</dbReference>
<name>A0A848LFI3_9BACT</name>
<dbReference type="Pfam" id="PF08281">
    <property type="entry name" value="Sigma70_r4_2"/>
    <property type="match status" value="1"/>
</dbReference>
<keyword evidence="9" id="KW-1185">Reference proteome</keyword>
<evidence type="ECO:0000259" key="6">
    <source>
        <dbReference type="Pfam" id="PF04542"/>
    </source>
</evidence>
<dbReference type="SUPFAM" id="SSF88946">
    <property type="entry name" value="Sigma2 domain of RNA polymerase sigma factors"/>
    <property type="match status" value="1"/>
</dbReference>
<organism evidence="8 9">
    <name type="scientific">Pyxidicoccus fallax</name>
    <dbReference type="NCBI Taxonomy" id="394095"/>
    <lineage>
        <taxon>Bacteria</taxon>
        <taxon>Pseudomonadati</taxon>
        <taxon>Myxococcota</taxon>
        <taxon>Myxococcia</taxon>
        <taxon>Myxococcales</taxon>
        <taxon>Cystobacterineae</taxon>
        <taxon>Myxococcaceae</taxon>
        <taxon>Pyxidicoccus</taxon>
    </lineage>
</organism>
<dbReference type="Pfam" id="PF04542">
    <property type="entry name" value="Sigma70_r2"/>
    <property type="match status" value="1"/>
</dbReference>
<evidence type="ECO:0000313" key="8">
    <source>
        <dbReference type="EMBL" id="NMO15695.1"/>
    </source>
</evidence>
<sequence>MVPFPGDARRRLDSRTDEELMLLAAGGSEEAFEQLVRRHHARLARYCGKSVGSAAEGDELAQETLVRLWEARRDYQPRAPFVVFMLTFARNLCRKRLRDSGRRGRWQEEAPQAGLESVASPASADVVDQLLAREQERRVREAMMALPEKFREVLLLRFDQGLDYAEIARVVGRSEATLRSRVFHGLKKLRASVSGGRP</sequence>
<dbReference type="InterPro" id="IPR014284">
    <property type="entry name" value="RNA_pol_sigma-70_dom"/>
</dbReference>
<accession>A0A848LFI3</accession>
<keyword evidence="4" id="KW-0238">DNA-binding</keyword>
<evidence type="ECO:0000256" key="3">
    <source>
        <dbReference type="ARBA" id="ARBA00023082"/>
    </source>
</evidence>
<protein>
    <submittedName>
        <fullName evidence="8">RNA polymerase sigma factor</fullName>
    </submittedName>
</protein>
<dbReference type="InterPro" id="IPR036388">
    <property type="entry name" value="WH-like_DNA-bd_sf"/>
</dbReference>
<dbReference type="PANTHER" id="PTHR43133:SF8">
    <property type="entry name" value="RNA POLYMERASE SIGMA FACTOR HI_1459-RELATED"/>
    <property type="match status" value="1"/>
</dbReference>
<dbReference type="Gene3D" id="1.10.10.10">
    <property type="entry name" value="Winged helix-like DNA-binding domain superfamily/Winged helix DNA-binding domain"/>
    <property type="match status" value="1"/>
</dbReference>
<dbReference type="GO" id="GO:0003677">
    <property type="term" value="F:DNA binding"/>
    <property type="evidence" value="ECO:0007669"/>
    <property type="project" value="UniProtKB-KW"/>
</dbReference>
<gene>
    <name evidence="8" type="ORF">HG543_12650</name>
</gene>
<keyword evidence="2" id="KW-0805">Transcription regulation</keyword>
<dbReference type="SUPFAM" id="SSF88659">
    <property type="entry name" value="Sigma3 and sigma4 domains of RNA polymerase sigma factors"/>
    <property type="match status" value="1"/>
</dbReference>
<dbReference type="EMBL" id="JABBJJ010000045">
    <property type="protein sequence ID" value="NMO15695.1"/>
    <property type="molecule type" value="Genomic_DNA"/>
</dbReference>
<evidence type="ECO:0000259" key="7">
    <source>
        <dbReference type="Pfam" id="PF08281"/>
    </source>
</evidence>
<evidence type="ECO:0000256" key="2">
    <source>
        <dbReference type="ARBA" id="ARBA00023015"/>
    </source>
</evidence>
<dbReference type="Proteomes" id="UP000518300">
    <property type="component" value="Unassembled WGS sequence"/>
</dbReference>
<comment type="caution">
    <text evidence="8">The sequence shown here is derived from an EMBL/GenBank/DDBJ whole genome shotgun (WGS) entry which is preliminary data.</text>
</comment>
<dbReference type="InterPro" id="IPR013249">
    <property type="entry name" value="RNA_pol_sigma70_r4_t2"/>
</dbReference>
<keyword evidence="3" id="KW-0731">Sigma factor</keyword>
<proteinExistence type="inferred from homology"/>
<evidence type="ECO:0000256" key="5">
    <source>
        <dbReference type="ARBA" id="ARBA00023163"/>
    </source>
</evidence>
<feature type="domain" description="RNA polymerase sigma factor 70 region 4 type 2" evidence="7">
    <location>
        <begin position="137"/>
        <end position="189"/>
    </location>
</feature>
<reference evidence="8 9" key="1">
    <citation type="submission" date="2020-04" db="EMBL/GenBank/DDBJ databases">
        <title>Draft genome of Pyxidicoccus fallax type strain.</title>
        <authorList>
            <person name="Whitworth D.E."/>
        </authorList>
    </citation>
    <scope>NUCLEOTIDE SEQUENCE [LARGE SCALE GENOMIC DNA]</scope>
    <source>
        <strain evidence="8 9">DSM 14698</strain>
    </source>
</reference>
<dbReference type="InterPro" id="IPR007627">
    <property type="entry name" value="RNA_pol_sigma70_r2"/>
</dbReference>
<dbReference type="GO" id="GO:0006352">
    <property type="term" value="P:DNA-templated transcription initiation"/>
    <property type="evidence" value="ECO:0007669"/>
    <property type="project" value="InterPro"/>
</dbReference>
<dbReference type="CDD" id="cd06171">
    <property type="entry name" value="Sigma70_r4"/>
    <property type="match status" value="1"/>
</dbReference>
<dbReference type="InterPro" id="IPR013324">
    <property type="entry name" value="RNA_pol_sigma_r3/r4-like"/>
</dbReference>
<evidence type="ECO:0000256" key="4">
    <source>
        <dbReference type="ARBA" id="ARBA00023125"/>
    </source>
</evidence>
<dbReference type="RefSeq" id="WP_169344980.1">
    <property type="nucleotide sequence ID" value="NZ_JABBJJ010000045.1"/>
</dbReference>
<dbReference type="GO" id="GO:0016987">
    <property type="term" value="F:sigma factor activity"/>
    <property type="evidence" value="ECO:0007669"/>
    <property type="project" value="UniProtKB-KW"/>
</dbReference>
<dbReference type="InterPro" id="IPR013325">
    <property type="entry name" value="RNA_pol_sigma_r2"/>
</dbReference>
<dbReference type="AlphaFoldDB" id="A0A848LFI3"/>